<accession>A0AAV7NQH5</accession>
<feature type="compositionally biased region" description="Polar residues" evidence="1">
    <location>
        <begin position="92"/>
        <end position="103"/>
    </location>
</feature>
<evidence type="ECO:0000313" key="3">
    <source>
        <dbReference type="Proteomes" id="UP001066276"/>
    </source>
</evidence>
<evidence type="ECO:0000256" key="1">
    <source>
        <dbReference type="SAM" id="MobiDB-lite"/>
    </source>
</evidence>
<feature type="region of interest" description="Disordered" evidence="1">
    <location>
        <begin position="24"/>
        <end position="46"/>
    </location>
</feature>
<keyword evidence="3" id="KW-1185">Reference proteome</keyword>
<dbReference type="EMBL" id="JANPWB010000012">
    <property type="protein sequence ID" value="KAJ1118328.1"/>
    <property type="molecule type" value="Genomic_DNA"/>
</dbReference>
<name>A0AAV7NQH5_PLEWA</name>
<feature type="region of interest" description="Disordered" evidence="1">
    <location>
        <begin position="65"/>
        <end position="103"/>
    </location>
</feature>
<gene>
    <name evidence="2" type="ORF">NDU88_006521</name>
</gene>
<organism evidence="2 3">
    <name type="scientific">Pleurodeles waltl</name>
    <name type="common">Iberian ribbed newt</name>
    <dbReference type="NCBI Taxonomy" id="8319"/>
    <lineage>
        <taxon>Eukaryota</taxon>
        <taxon>Metazoa</taxon>
        <taxon>Chordata</taxon>
        <taxon>Craniata</taxon>
        <taxon>Vertebrata</taxon>
        <taxon>Euteleostomi</taxon>
        <taxon>Amphibia</taxon>
        <taxon>Batrachia</taxon>
        <taxon>Caudata</taxon>
        <taxon>Salamandroidea</taxon>
        <taxon>Salamandridae</taxon>
        <taxon>Pleurodelinae</taxon>
        <taxon>Pleurodeles</taxon>
    </lineage>
</organism>
<protein>
    <submittedName>
        <fullName evidence="2">Uncharacterized protein</fullName>
    </submittedName>
</protein>
<comment type="caution">
    <text evidence="2">The sequence shown here is derived from an EMBL/GenBank/DDBJ whole genome shotgun (WGS) entry which is preliminary data.</text>
</comment>
<sequence length="103" mass="11340">MVMEPKYYRMISPDRNRSIAAQRYGKASLPRDTAASPADLPKEEWEGRSIEGRYGVSIDACTSEVEGGQGRKTGGKQSRARAVKGGKEKQNLTKLISAQQPQK</sequence>
<evidence type="ECO:0000313" key="2">
    <source>
        <dbReference type="EMBL" id="KAJ1118328.1"/>
    </source>
</evidence>
<proteinExistence type="predicted"/>
<dbReference type="Proteomes" id="UP001066276">
    <property type="component" value="Chromosome 8"/>
</dbReference>
<dbReference type="AlphaFoldDB" id="A0AAV7NQH5"/>
<reference evidence="2" key="1">
    <citation type="journal article" date="2022" name="bioRxiv">
        <title>Sequencing and chromosome-scale assembly of the giantPleurodeles waltlgenome.</title>
        <authorList>
            <person name="Brown T."/>
            <person name="Elewa A."/>
            <person name="Iarovenko S."/>
            <person name="Subramanian E."/>
            <person name="Araus A.J."/>
            <person name="Petzold A."/>
            <person name="Susuki M."/>
            <person name="Suzuki K.-i.T."/>
            <person name="Hayashi T."/>
            <person name="Toyoda A."/>
            <person name="Oliveira C."/>
            <person name="Osipova E."/>
            <person name="Leigh N.D."/>
            <person name="Simon A."/>
            <person name="Yun M.H."/>
        </authorList>
    </citation>
    <scope>NUCLEOTIDE SEQUENCE</scope>
    <source>
        <strain evidence="2">20211129_DDA</strain>
        <tissue evidence="2">Liver</tissue>
    </source>
</reference>